<keyword evidence="2" id="KW-1185">Reference proteome</keyword>
<sequence>MILKACKGYELEKALPNTSEDFFNRSEVTFTEGGSEKTLHVLYVRYFEQLKGNFSPFHEDPVFQFGSKEVFFRDIVALAALVKNPELRNRKRIYVSTEKEFASIFQDLDYEKLKSIAESLENNKGYEL</sequence>
<protein>
    <submittedName>
        <fullName evidence="1">Uncharacterized protein</fullName>
    </submittedName>
</protein>
<reference evidence="1 2" key="1">
    <citation type="submission" date="2023-07" db="EMBL/GenBank/DDBJ databases">
        <title>Genomic Encyclopedia of Type Strains, Phase IV (KMG-IV): sequencing the most valuable type-strain genomes for metagenomic binning, comparative biology and taxonomic classification.</title>
        <authorList>
            <person name="Goeker M."/>
        </authorList>
    </citation>
    <scope>NUCLEOTIDE SEQUENCE [LARGE SCALE GENOMIC DNA]</scope>
    <source>
        <strain evidence="1 2">DSM 23948</strain>
    </source>
</reference>
<proteinExistence type="predicted"/>
<evidence type="ECO:0000313" key="1">
    <source>
        <dbReference type="EMBL" id="MDQ0157219.1"/>
    </source>
</evidence>
<comment type="caution">
    <text evidence="1">The sequence shown here is derived from an EMBL/GenBank/DDBJ whole genome shotgun (WGS) entry which is preliminary data.</text>
</comment>
<dbReference type="Proteomes" id="UP001231362">
    <property type="component" value="Unassembled WGS sequence"/>
</dbReference>
<organism evidence="1 2">
    <name type="scientific">Anoxybacillus andreesenii</name>
    <dbReference type="NCBI Taxonomy" id="1325932"/>
    <lineage>
        <taxon>Bacteria</taxon>
        <taxon>Bacillati</taxon>
        <taxon>Bacillota</taxon>
        <taxon>Bacilli</taxon>
        <taxon>Bacillales</taxon>
        <taxon>Anoxybacillaceae</taxon>
        <taxon>Anoxybacillus</taxon>
    </lineage>
</organism>
<name>A0ABT9V8F7_9BACL</name>
<gene>
    <name evidence="1" type="ORF">J2S07_003548</name>
</gene>
<dbReference type="EMBL" id="JAUSTU010000022">
    <property type="protein sequence ID" value="MDQ0157219.1"/>
    <property type="molecule type" value="Genomic_DNA"/>
</dbReference>
<evidence type="ECO:0000313" key="2">
    <source>
        <dbReference type="Proteomes" id="UP001231362"/>
    </source>
</evidence>
<accession>A0ABT9V8F7</accession>
<dbReference type="RefSeq" id="WP_307151687.1">
    <property type="nucleotide sequence ID" value="NZ_JAUSTU010000022.1"/>
</dbReference>